<proteinExistence type="predicted"/>
<dbReference type="EMBL" id="LAZR01049852">
    <property type="protein sequence ID" value="KKK88674.1"/>
    <property type="molecule type" value="Genomic_DNA"/>
</dbReference>
<gene>
    <name evidence="1" type="ORF">LCGC14_2740780</name>
</gene>
<comment type="caution">
    <text evidence="1">The sequence shown here is derived from an EMBL/GenBank/DDBJ whole genome shotgun (WGS) entry which is preliminary data.</text>
</comment>
<reference evidence="1" key="1">
    <citation type="journal article" date="2015" name="Nature">
        <title>Complex archaea that bridge the gap between prokaryotes and eukaryotes.</title>
        <authorList>
            <person name="Spang A."/>
            <person name="Saw J.H."/>
            <person name="Jorgensen S.L."/>
            <person name="Zaremba-Niedzwiedzka K."/>
            <person name="Martijn J."/>
            <person name="Lind A.E."/>
            <person name="van Eijk R."/>
            <person name="Schleper C."/>
            <person name="Guy L."/>
            <person name="Ettema T.J."/>
        </authorList>
    </citation>
    <scope>NUCLEOTIDE SEQUENCE</scope>
</reference>
<sequence>GTDPRKAKVVPYFQNRALQALKNVFMLFPQADRNRTIFRGEGDAFLMGVHHPDVFATVDVAQFAPWSAKWSERLWLMVGKREWGLKNEHGVSVWDWNDPIWHSKTYPKKAWSFFSVCQSPNYSKGDNKTYWENMGFPKFYLDLQAEKRGGRWWWVDIGDAPNGKASLAPMNEAYPAFTNVNFCEVPRKQWRREPRGTLNGYLSWGPNGGYLRKLRKQKELAAKLAEGMKTVDTAERFEMAVRIGDHGLRQNGQSVPPTNAKFGRTDITLWRLQQFKVAPGKTYTWTNVKVATGQVLQAGTVKPDDRDLLTIPGF</sequence>
<dbReference type="AlphaFoldDB" id="A0A0F9BDD6"/>
<organism evidence="1">
    <name type="scientific">marine sediment metagenome</name>
    <dbReference type="NCBI Taxonomy" id="412755"/>
    <lineage>
        <taxon>unclassified sequences</taxon>
        <taxon>metagenomes</taxon>
        <taxon>ecological metagenomes</taxon>
    </lineage>
</organism>
<protein>
    <submittedName>
        <fullName evidence="1">Uncharacterized protein</fullName>
    </submittedName>
</protein>
<evidence type="ECO:0000313" key="1">
    <source>
        <dbReference type="EMBL" id="KKK88674.1"/>
    </source>
</evidence>
<feature type="non-terminal residue" evidence="1">
    <location>
        <position position="1"/>
    </location>
</feature>
<name>A0A0F9BDD6_9ZZZZ</name>
<accession>A0A0F9BDD6</accession>